<keyword evidence="2" id="KW-1133">Transmembrane helix</keyword>
<feature type="transmembrane region" description="Helical" evidence="2">
    <location>
        <begin position="204"/>
        <end position="220"/>
    </location>
</feature>
<dbReference type="EMBL" id="QUMQ01000001">
    <property type="protein sequence ID" value="REF99841.1"/>
    <property type="molecule type" value="Genomic_DNA"/>
</dbReference>
<gene>
    <name evidence="3" type="ORF">DFJ67_5885</name>
</gene>
<proteinExistence type="predicted"/>
<feature type="transmembrane region" description="Helical" evidence="2">
    <location>
        <begin position="150"/>
        <end position="169"/>
    </location>
</feature>
<keyword evidence="2" id="KW-0472">Membrane</keyword>
<evidence type="ECO:0000256" key="1">
    <source>
        <dbReference type="SAM" id="MobiDB-lite"/>
    </source>
</evidence>
<name>A0A3D9ZRK3_9ACTN</name>
<protein>
    <submittedName>
        <fullName evidence="3">4-amino-4-deoxy-L-arabinose transferase-like glycosyltransferase</fullName>
    </submittedName>
</protein>
<keyword evidence="2" id="KW-0812">Transmembrane</keyword>
<feature type="region of interest" description="Disordered" evidence="1">
    <location>
        <begin position="87"/>
        <end position="112"/>
    </location>
</feature>
<keyword evidence="4" id="KW-1185">Reference proteome</keyword>
<keyword evidence="3" id="KW-0808">Transferase</keyword>
<evidence type="ECO:0000256" key="2">
    <source>
        <dbReference type="SAM" id="Phobius"/>
    </source>
</evidence>
<comment type="caution">
    <text evidence="3">The sequence shown here is derived from an EMBL/GenBank/DDBJ whole genome shotgun (WGS) entry which is preliminary data.</text>
</comment>
<evidence type="ECO:0000313" key="4">
    <source>
        <dbReference type="Proteomes" id="UP000256913"/>
    </source>
</evidence>
<dbReference type="AlphaFoldDB" id="A0A3D9ZRK3"/>
<feature type="transmembrane region" description="Helical" evidence="2">
    <location>
        <begin position="439"/>
        <end position="458"/>
    </location>
</feature>
<dbReference type="PANTHER" id="PTHR37492">
    <property type="entry name" value="SI:CH211-171H4.7-RELATED"/>
    <property type="match status" value="1"/>
</dbReference>
<organism evidence="3 4">
    <name type="scientific">Asanoa ferruginea</name>
    <dbReference type="NCBI Taxonomy" id="53367"/>
    <lineage>
        <taxon>Bacteria</taxon>
        <taxon>Bacillati</taxon>
        <taxon>Actinomycetota</taxon>
        <taxon>Actinomycetes</taxon>
        <taxon>Micromonosporales</taxon>
        <taxon>Micromonosporaceae</taxon>
        <taxon>Asanoa</taxon>
    </lineage>
</organism>
<dbReference type="PANTHER" id="PTHR37492:SF4">
    <property type="entry name" value="TSC22 DOMAIN FAMILY PROTEIN 3 ISOFORM X1"/>
    <property type="match status" value="1"/>
</dbReference>
<feature type="transmembrane region" description="Helical" evidence="2">
    <location>
        <begin position="232"/>
        <end position="258"/>
    </location>
</feature>
<dbReference type="Proteomes" id="UP000256913">
    <property type="component" value="Unassembled WGS sequence"/>
</dbReference>
<evidence type="ECO:0000313" key="3">
    <source>
        <dbReference type="EMBL" id="REF99841.1"/>
    </source>
</evidence>
<feature type="transmembrane region" description="Helical" evidence="2">
    <location>
        <begin position="350"/>
        <end position="370"/>
    </location>
</feature>
<reference evidence="3 4" key="1">
    <citation type="submission" date="2018-08" db="EMBL/GenBank/DDBJ databases">
        <title>Sequencing the genomes of 1000 actinobacteria strains.</title>
        <authorList>
            <person name="Klenk H.-P."/>
        </authorList>
    </citation>
    <scope>NUCLEOTIDE SEQUENCE [LARGE SCALE GENOMIC DNA]</scope>
    <source>
        <strain evidence="3 4">DSM 44099</strain>
    </source>
</reference>
<feature type="transmembrane region" description="Helical" evidence="2">
    <location>
        <begin position="377"/>
        <end position="393"/>
    </location>
</feature>
<feature type="transmembrane region" description="Helical" evidence="2">
    <location>
        <begin position="413"/>
        <end position="432"/>
    </location>
</feature>
<accession>A0A3D9ZRK3</accession>
<feature type="transmembrane region" description="Helical" evidence="2">
    <location>
        <begin position="270"/>
        <end position="289"/>
    </location>
</feature>
<feature type="transmembrane region" description="Helical" evidence="2">
    <location>
        <begin position="478"/>
        <end position="505"/>
    </location>
</feature>
<sequence>MIRPLLRGIPGLVWLILVLHVAVVLWQTALFPNFRSPDERQHVDLITQVEQGVAWPWPDPGTLRMAQGSGAGGFTKSNRIDRPLHLADRPLPPRADRPSFSAAGGTTPLTAQPRNQLIQHPPLYYVAGAAVLQAIPGWDRIPFDLTYLALRWWNVLLAAALPLLLWAVARRLRLAEPLPVAAALVPLAIPELTHNESAVNNDNLLILLYAVLTLLVVRVLTGDATRRTALAIGAVGSLALLTKGFALLVPLWVGVAYAVPLFRGPGRRRVVWALAVAWLGTLPGVAWWIHNRIAYGSLQPHGRFTSVPELVARYPFTDGGVHWLLRLLERMNTLFFVHDQTGGGGHHAPWFLAFAAAVLIVAGVVVALALRALDRSTALVLLFPMVGLLAIVAKGSYEQFAATHTYAGMQGRYLYGGLIGVAIVALAALRRVPAAVSRAAPLGVLLFAILIQTVYIGYTVKLFWLPADGDVLAALRAIAAWYAFPPVVLALIVTILLVSLGAALFATVRLAGRPGAAAWPARRPTAAARLTRRPAVFARLARRPAVAARLARRSAVFARLARRPAVFARLARRPAVAARLARRSAVFARLARRPAVFARLARRPAVAACPARRPAVAARLARRSAVFARLARRPAVAACPARRPAVAARLARRSAVFARLARRPAVFARLARRPAVFARLARRPAVVAWLGRRPAVAVRLARRPAVAAWLGRRPAVFAQVGRRPAVAAGPARRPAMAARPALSGQPAVRLARTLPAAPGQAGVAGRGASGVRV</sequence>
<dbReference type="GO" id="GO:0016740">
    <property type="term" value="F:transferase activity"/>
    <property type="evidence" value="ECO:0007669"/>
    <property type="project" value="UniProtKB-KW"/>
</dbReference>
<feature type="transmembrane region" description="Helical" evidence="2">
    <location>
        <begin position="12"/>
        <end position="31"/>
    </location>
</feature>